<evidence type="ECO:0000313" key="3">
    <source>
        <dbReference type="EMBL" id="QNF32233.1"/>
    </source>
</evidence>
<evidence type="ECO:0000256" key="1">
    <source>
        <dbReference type="SAM" id="Phobius"/>
    </source>
</evidence>
<feature type="transmembrane region" description="Helical" evidence="1">
    <location>
        <begin position="12"/>
        <end position="34"/>
    </location>
</feature>
<dbReference type="RefSeq" id="WP_185273014.1">
    <property type="nucleotide sequence ID" value="NZ_CP055156.1"/>
</dbReference>
<dbReference type="GO" id="GO:0008237">
    <property type="term" value="F:metallopeptidase activity"/>
    <property type="evidence" value="ECO:0007669"/>
    <property type="project" value="UniProtKB-KW"/>
</dbReference>
<feature type="transmembrane region" description="Helical" evidence="1">
    <location>
        <begin position="78"/>
        <end position="98"/>
    </location>
</feature>
<keyword evidence="3" id="KW-0378">Hydrolase</keyword>
<evidence type="ECO:0000313" key="4">
    <source>
        <dbReference type="Proteomes" id="UP000515237"/>
    </source>
</evidence>
<dbReference type="InterPro" id="IPR003675">
    <property type="entry name" value="Rce1/LyrA-like_dom"/>
</dbReference>
<organism evidence="3 4">
    <name type="scientific">Adhaeribacter swui</name>
    <dbReference type="NCBI Taxonomy" id="2086471"/>
    <lineage>
        <taxon>Bacteria</taxon>
        <taxon>Pseudomonadati</taxon>
        <taxon>Bacteroidota</taxon>
        <taxon>Cytophagia</taxon>
        <taxon>Cytophagales</taxon>
        <taxon>Hymenobacteraceae</taxon>
        <taxon>Adhaeribacter</taxon>
    </lineage>
</organism>
<keyword evidence="3" id="KW-0482">Metalloprotease</keyword>
<dbReference type="KEGG" id="aswu:HUW51_05620"/>
<keyword evidence="1" id="KW-0472">Membrane</keyword>
<gene>
    <name evidence="3" type="ORF">HUW51_05620</name>
</gene>
<name>A0A7G7G4Z9_9BACT</name>
<protein>
    <submittedName>
        <fullName evidence="3">CPBP family intramembrane metalloprotease</fullName>
    </submittedName>
</protein>
<dbReference type="EMBL" id="CP055156">
    <property type="protein sequence ID" value="QNF32233.1"/>
    <property type="molecule type" value="Genomic_DNA"/>
</dbReference>
<dbReference type="Pfam" id="PF02517">
    <property type="entry name" value="Rce1-like"/>
    <property type="match status" value="1"/>
</dbReference>
<keyword evidence="1" id="KW-0812">Transmembrane</keyword>
<reference evidence="3 4" key="1">
    <citation type="journal article" date="2018" name="Int. J. Syst. Evol. Microbiol.">
        <title>Adhaeribacter swui sp. nov., isolated from wet mud.</title>
        <authorList>
            <person name="Kim D.U."/>
            <person name="Kim K.W."/>
            <person name="Kang M.S."/>
            <person name="Kim J.Y."/>
            <person name="Jang J.H."/>
            <person name="Kim M.K."/>
        </authorList>
    </citation>
    <scope>NUCLEOTIDE SEQUENCE [LARGE SCALE GENOMIC DNA]</scope>
    <source>
        <strain evidence="3 4">KCTC 52873</strain>
    </source>
</reference>
<keyword evidence="4" id="KW-1185">Reference proteome</keyword>
<sequence>MHKELKPLWDKIFCFNWKFGLFLLLIICVPRFVLVLHANTSANYQYIGIIMVLSALAPFLFLSKFGRYQIGLKKPTNTLWLLMAFMAGLLFSILLWWLGQTLFGNSYHNWYVYIGQSYNIPAGINASDKAILFAVMAVTGMLFSPIGEELFFRGIVHASFAPSTGEEKASVIDSTAFALTHVAHFGLVYTNQQWQFLLLPTLIWVVSMFLVSRLFYVCKKNSGSILGAMVCHAAFNLGMIYCIFYGADF</sequence>
<evidence type="ECO:0000259" key="2">
    <source>
        <dbReference type="Pfam" id="PF02517"/>
    </source>
</evidence>
<feature type="transmembrane region" description="Helical" evidence="1">
    <location>
        <begin position="196"/>
        <end position="218"/>
    </location>
</feature>
<dbReference type="GO" id="GO:0006508">
    <property type="term" value="P:proteolysis"/>
    <property type="evidence" value="ECO:0007669"/>
    <property type="project" value="UniProtKB-KW"/>
</dbReference>
<feature type="transmembrane region" description="Helical" evidence="1">
    <location>
        <begin position="225"/>
        <end position="247"/>
    </location>
</feature>
<keyword evidence="3" id="KW-0645">Protease</keyword>
<accession>A0A7G7G4Z9</accession>
<feature type="domain" description="CAAX prenyl protease 2/Lysostaphin resistance protein A-like" evidence="2">
    <location>
        <begin position="133"/>
        <end position="237"/>
    </location>
</feature>
<dbReference type="GO" id="GO:0004175">
    <property type="term" value="F:endopeptidase activity"/>
    <property type="evidence" value="ECO:0007669"/>
    <property type="project" value="UniProtKB-ARBA"/>
</dbReference>
<dbReference type="GO" id="GO:0080120">
    <property type="term" value="P:CAAX-box protein maturation"/>
    <property type="evidence" value="ECO:0007669"/>
    <property type="project" value="UniProtKB-ARBA"/>
</dbReference>
<dbReference type="AlphaFoldDB" id="A0A7G7G4Z9"/>
<proteinExistence type="predicted"/>
<dbReference type="Proteomes" id="UP000515237">
    <property type="component" value="Chromosome"/>
</dbReference>
<keyword evidence="1" id="KW-1133">Transmembrane helix</keyword>
<feature type="transmembrane region" description="Helical" evidence="1">
    <location>
        <begin position="46"/>
        <end position="66"/>
    </location>
</feature>